<feature type="transmembrane region" description="Helical" evidence="1">
    <location>
        <begin position="475"/>
        <end position="496"/>
    </location>
</feature>
<keyword evidence="1" id="KW-1133">Transmembrane helix</keyword>
<gene>
    <name evidence="3" type="ORF">QBC37DRAFT_463645</name>
</gene>
<evidence type="ECO:0000259" key="2">
    <source>
        <dbReference type="Pfam" id="PF26616"/>
    </source>
</evidence>
<dbReference type="Pfam" id="PF26616">
    <property type="entry name" value="CorA-like"/>
    <property type="match status" value="1"/>
</dbReference>
<dbReference type="EMBL" id="MU858106">
    <property type="protein sequence ID" value="KAK4213591.1"/>
    <property type="molecule type" value="Genomic_DNA"/>
</dbReference>
<comment type="caution">
    <text evidence="3">The sequence shown here is derived from an EMBL/GenBank/DDBJ whole genome shotgun (WGS) entry which is preliminary data.</text>
</comment>
<evidence type="ECO:0000313" key="3">
    <source>
        <dbReference type="EMBL" id="KAK4213591.1"/>
    </source>
</evidence>
<reference evidence="3" key="1">
    <citation type="journal article" date="2023" name="Mol. Phylogenet. Evol.">
        <title>Genome-scale phylogeny and comparative genomics of the fungal order Sordariales.</title>
        <authorList>
            <person name="Hensen N."/>
            <person name="Bonometti L."/>
            <person name="Westerberg I."/>
            <person name="Brannstrom I.O."/>
            <person name="Guillou S."/>
            <person name="Cros-Aarteil S."/>
            <person name="Calhoun S."/>
            <person name="Haridas S."/>
            <person name="Kuo A."/>
            <person name="Mondo S."/>
            <person name="Pangilinan J."/>
            <person name="Riley R."/>
            <person name="LaButti K."/>
            <person name="Andreopoulos B."/>
            <person name="Lipzen A."/>
            <person name="Chen C."/>
            <person name="Yan M."/>
            <person name="Daum C."/>
            <person name="Ng V."/>
            <person name="Clum A."/>
            <person name="Steindorff A."/>
            <person name="Ohm R.A."/>
            <person name="Martin F."/>
            <person name="Silar P."/>
            <person name="Natvig D.O."/>
            <person name="Lalanne C."/>
            <person name="Gautier V."/>
            <person name="Ament-Velasquez S.L."/>
            <person name="Kruys A."/>
            <person name="Hutchinson M.I."/>
            <person name="Powell A.J."/>
            <person name="Barry K."/>
            <person name="Miller A.N."/>
            <person name="Grigoriev I.V."/>
            <person name="Debuchy R."/>
            <person name="Gladieux P."/>
            <person name="Hiltunen Thoren M."/>
            <person name="Johannesson H."/>
        </authorList>
    </citation>
    <scope>NUCLEOTIDE SEQUENCE</scope>
    <source>
        <strain evidence="3">PSN293</strain>
    </source>
</reference>
<feature type="domain" description="CorA-like transporter" evidence="2">
    <location>
        <begin position="82"/>
        <end position="272"/>
    </location>
</feature>
<protein>
    <recommendedName>
        <fullName evidence="2">CorA-like transporter domain-containing protein</fullName>
    </recommendedName>
</protein>
<keyword evidence="4" id="KW-1185">Reference proteome</keyword>
<keyword evidence="1" id="KW-0812">Transmembrane</keyword>
<dbReference type="InterPro" id="IPR058257">
    <property type="entry name" value="CorA-like_dom"/>
</dbReference>
<name>A0AAN7B5J2_9PEZI</name>
<proteinExistence type="predicted"/>
<dbReference type="Gene3D" id="1.20.58.340">
    <property type="entry name" value="Magnesium transport protein CorA, transmembrane region"/>
    <property type="match status" value="1"/>
</dbReference>
<dbReference type="AlphaFoldDB" id="A0AAN7B5J2"/>
<keyword evidence="1" id="KW-0472">Membrane</keyword>
<reference evidence="3" key="2">
    <citation type="submission" date="2023-05" db="EMBL/GenBank/DDBJ databases">
        <authorList>
            <consortium name="Lawrence Berkeley National Laboratory"/>
            <person name="Steindorff A."/>
            <person name="Hensen N."/>
            <person name="Bonometti L."/>
            <person name="Westerberg I."/>
            <person name="Brannstrom I.O."/>
            <person name="Guillou S."/>
            <person name="Cros-Aarteil S."/>
            <person name="Calhoun S."/>
            <person name="Haridas S."/>
            <person name="Kuo A."/>
            <person name="Mondo S."/>
            <person name="Pangilinan J."/>
            <person name="Riley R."/>
            <person name="Labutti K."/>
            <person name="Andreopoulos B."/>
            <person name="Lipzen A."/>
            <person name="Chen C."/>
            <person name="Yanf M."/>
            <person name="Daum C."/>
            <person name="Ng V."/>
            <person name="Clum A."/>
            <person name="Ohm R."/>
            <person name="Martin F."/>
            <person name="Silar P."/>
            <person name="Natvig D."/>
            <person name="Lalanne C."/>
            <person name="Gautier V."/>
            <person name="Ament-Velasquez S.L."/>
            <person name="Kruys A."/>
            <person name="Hutchinson M.I."/>
            <person name="Powell A.J."/>
            <person name="Barry K."/>
            <person name="Miller A.N."/>
            <person name="Grigoriev I.V."/>
            <person name="Debuchy R."/>
            <person name="Gladieux P."/>
            <person name="Thoren M.H."/>
            <person name="Johannesson H."/>
        </authorList>
    </citation>
    <scope>NUCLEOTIDE SEQUENCE</scope>
    <source>
        <strain evidence="3">PSN293</strain>
    </source>
</reference>
<evidence type="ECO:0000313" key="4">
    <source>
        <dbReference type="Proteomes" id="UP001301769"/>
    </source>
</evidence>
<dbReference type="Proteomes" id="UP001301769">
    <property type="component" value="Unassembled WGS sequence"/>
</dbReference>
<sequence>MKRSGSLALFLGRDRPSIMSNEDINRIFTDSETQVSAVVFARDDREHAPVGSKRCTRYATVFTDAKCLISSFTGQQHSSSSTPVKIYHLRQRDTWNRILLPFDAFLHLHAHLQASDSLTRLAGNFGLRLQASDEMHISFTSRERIRRCINPVSTATATEPRDSEKTRVTEICYNIRYFARHGRPGVRSTWSERQAGVFHSLDEDTMISQVVTIQLPERPKNAVEEMFGSVLDPDEEDPSLERHLAFHVSIFMHLSWDWRPYLCFLEALLAELEITALNSRVGEGNQETYSLTFRNAQRLEKLRRKLSKARHILSQNTEVARGWVQVAEALAFRHGRGEEVGPLVASANEYMAELDSHRAVTDLLQDRLSGTEKLIYHTLNYRNEEQVIQSILPLNGSNEKLLVQLSRLSSRHDAVHDIASEFVSDSKLIKILTLVTVIYAPASFATSLFNTNVIANVPVSEDAPRTRLALAPGFWALPLLVLGLVALTLLGMWAWWRHGPRLWARYRRFF</sequence>
<organism evidence="3 4">
    <name type="scientific">Rhypophila decipiens</name>
    <dbReference type="NCBI Taxonomy" id="261697"/>
    <lineage>
        <taxon>Eukaryota</taxon>
        <taxon>Fungi</taxon>
        <taxon>Dikarya</taxon>
        <taxon>Ascomycota</taxon>
        <taxon>Pezizomycotina</taxon>
        <taxon>Sordariomycetes</taxon>
        <taxon>Sordariomycetidae</taxon>
        <taxon>Sordariales</taxon>
        <taxon>Naviculisporaceae</taxon>
        <taxon>Rhypophila</taxon>
    </lineage>
</organism>
<evidence type="ECO:0000256" key="1">
    <source>
        <dbReference type="SAM" id="Phobius"/>
    </source>
</evidence>
<accession>A0AAN7B5J2</accession>